<evidence type="ECO:0000256" key="6">
    <source>
        <dbReference type="SAM" id="MobiDB-lite"/>
    </source>
</evidence>
<dbReference type="InterPro" id="IPR050913">
    <property type="entry name" value="AP2/ERF_ERF"/>
</dbReference>
<proteinExistence type="predicted"/>
<dbReference type="PANTHER" id="PTHR31194">
    <property type="entry name" value="SHN SHINE , DNA BINDING / TRANSCRIPTION FACTOR"/>
    <property type="match status" value="1"/>
</dbReference>
<comment type="caution">
    <text evidence="8">The sequence shown here is derived from an EMBL/GenBank/DDBJ whole genome shotgun (WGS) entry which is preliminary data.</text>
</comment>
<dbReference type="PRINTS" id="PR00367">
    <property type="entry name" value="ETHRSPELEMNT"/>
</dbReference>
<keyword evidence="5" id="KW-0539">Nucleus</keyword>
<evidence type="ECO:0000313" key="8">
    <source>
        <dbReference type="EMBL" id="OEL35393.1"/>
    </source>
</evidence>
<keyword evidence="2" id="KW-0805">Transcription regulation</keyword>
<dbReference type="SUPFAM" id="SSF54171">
    <property type="entry name" value="DNA-binding domain"/>
    <property type="match status" value="1"/>
</dbReference>
<keyword evidence="3" id="KW-0238">DNA-binding</keyword>
<feature type="region of interest" description="Disordered" evidence="6">
    <location>
        <begin position="177"/>
        <end position="209"/>
    </location>
</feature>
<gene>
    <name evidence="8" type="ORF">BAE44_0003587</name>
</gene>
<name>A0A1E5WD90_9POAL</name>
<dbReference type="PANTHER" id="PTHR31194:SF189">
    <property type="entry name" value="AP2_ERF DOMAIN-CONTAINING PROTEIN"/>
    <property type="match status" value="1"/>
</dbReference>
<evidence type="ECO:0000256" key="5">
    <source>
        <dbReference type="ARBA" id="ARBA00023242"/>
    </source>
</evidence>
<evidence type="ECO:0000259" key="7">
    <source>
        <dbReference type="PROSITE" id="PS51032"/>
    </source>
</evidence>
<dbReference type="GO" id="GO:0005634">
    <property type="term" value="C:nucleus"/>
    <property type="evidence" value="ECO:0007669"/>
    <property type="project" value="UniProtKB-SubCell"/>
</dbReference>
<dbReference type="PROSITE" id="PS51032">
    <property type="entry name" value="AP2_ERF"/>
    <property type="match status" value="1"/>
</dbReference>
<dbReference type="InterPro" id="IPR016177">
    <property type="entry name" value="DNA-bd_dom_sf"/>
</dbReference>
<evidence type="ECO:0000313" key="9">
    <source>
        <dbReference type="Proteomes" id="UP000095767"/>
    </source>
</evidence>
<dbReference type="AlphaFoldDB" id="A0A1E5WD90"/>
<feature type="compositionally biased region" description="Basic residues" evidence="6">
    <location>
        <begin position="197"/>
        <end position="209"/>
    </location>
</feature>
<dbReference type="SMART" id="SM00380">
    <property type="entry name" value="AP2"/>
    <property type="match status" value="1"/>
</dbReference>
<evidence type="ECO:0000256" key="1">
    <source>
        <dbReference type="ARBA" id="ARBA00004123"/>
    </source>
</evidence>
<dbReference type="InterPro" id="IPR036955">
    <property type="entry name" value="AP2/ERF_dom_sf"/>
</dbReference>
<evidence type="ECO:0000256" key="4">
    <source>
        <dbReference type="ARBA" id="ARBA00023163"/>
    </source>
</evidence>
<dbReference type="GO" id="GO:0003677">
    <property type="term" value="F:DNA binding"/>
    <property type="evidence" value="ECO:0007669"/>
    <property type="project" value="UniProtKB-KW"/>
</dbReference>
<comment type="subcellular location">
    <subcellularLocation>
        <location evidence="1">Nucleus</location>
    </subcellularLocation>
</comment>
<keyword evidence="9" id="KW-1185">Reference proteome</keyword>
<feature type="domain" description="AP2/ERF" evidence="7">
    <location>
        <begin position="43"/>
        <end position="102"/>
    </location>
</feature>
<dbReference type="InterPro" id="IPR001471">
    <property type="entry name" value="AP2/ERF_dom"/>
</dbReference>
<keyword evidence="4" id="KW-0804">Transcription</keyword>
<dbReference type="Pfam" id="PF00847">
    <property type="entry name" value="AP2"/>
    <property type="match status" value="1"/>
</dbReference>
<dbReference type="EMBL" id="LWDX02012279">
    <property type="protein sequence ID" value="OEL35393.1"/>
    <property type="molecule type" value="Genomic_DNA"/>
</dbReference>
<protein>
    <recommendedName>
        <fullName evidence="7">AP2/ERF domain-containing protein</fullName>
    </recommendedName>
</protein>
<reference evidence="8 9" key="1">
    <citation type="submission" date="2016-09" db="EMBL/GenBank/DDBJ databases">
        <title>The draft genome of Dichanthelium oligosanthes: A C3 panicoid grass species.</title>
        <authorList>
            <person name="Studer A.J."/>
            <person name="Schnable J.C."/>
            <person name="Brutnell T.P."/>
        </authorList>
    </citation>
    <scope>NUCLEOTIDE SEQUENCE [LARGE SCALE GENOMIC DNA]</scope>
    <source>
        <strain evidence="9">cv. Kellogg 1175</strain>
        <tissue evidence="8">Leaf</tissue>
    </source>
</reference>
<sequence length="209" mass="21987">MLGSERLFPRRRDYARRQANQISSPAILSEPVPAAPVGDAEVTYRRVRRRPSGRFTAEIWDPARIRKTPIWLGAFDSAEAAARAYDAAARSIRGAAARTNFPSSASRAVAVAPPVVPPVPHHTVTAPAAAAMSSHSSVVESWSGEVSGGAASVTAAGALRGAASVAAEEDCRSYCSSSSSVLCEDGASAEEEDCRRRPPSRGARRCPSI</sequence>
<accession>A0A1E5WD90</accession>
<organism evidence="8 9">
    <name type="scientific">Dichanthelium oligosanthes</name>
    <dbReference type="NCBI Taxonomy" id="888268"/>
    <lineage>
        <taxon>Eukaryota</taxon>
        <taxon>Viridiplantae</taxon>
        <taxon>Streptophyta</taxon>
        <taxon>Embryophyta</taxon>
        <taxon>Tracheophyta</taxon>
        <taxon>Spermatophyta</taxon>
        <taxon>Magnoliopsida</taxon>
        <taxon>Liliopsida</taxon>
        <taxon>Poales</taxon>
        <taxon>Poaceae</taxon>
        <taxon>PACMAD clade</taxon>
        <taxon>Panicoideae</taxon>
        <taxon>Panicodae</taxon>
        <taxon>Paniceae</taxon>
        <taxon>Dichantheliinae</taxon>
        <taxon>Dichanthelium</taxon>
    </lineage>
</organism>
<dbReference type="GO" id="GO:0003700">
    <property type="term" value="F:DNA-binding transcription factor activity"/>
    <property type="evidence" value="ECO:0007669"/>
    <property type="project" value="InterPro"/>
</dbReference>
<evidence type="ECO:0000256" key="2">
    <source>
        <dbReference type="ARBA" id="ARBA00023015"/>
    </source>
</evidence>
<dbReference type="Proteomes" id="UP000095767">
    <property type="component" value="Unassembled WGS sequence"/>
</dbReference>
<evidence type="ECO:0000256" key="3">
    <source>
        <dbReference type="ARBA" id="ARBA00023125"/>
    </source>
</evidence>
<dbReference type="Gene3D" id="3.30.730.10">
    <property type="entry name" value="AP2/ERF domain"/>
    <property type="match status" value="1"/>
</dbReference>
<dbReference type="STRING" id="888268.A0A1E5WD90"/>